<comment type="subcellular location">
    <subcellularLocation>
        <location evidence="12">Cell membrane</location>
        <topology evidence="12">Single-pass membrane protein</topology>
    </subcellularLocation>
    <subcellularLocation>
        <location evidence="11">Endomembrane system</location>
        <topology evidence="11">Single-pass membrane protein</topology>
    </subcellularLocation>
</comment>
<dbReference type="NCBIfam" id="TIGR01144">
    <property type="entry name" value="ATP_synt_b"/>
    <property type="match status" value="1"/>
</dbReference>
<protein>
    <recommendedName>
        <fullName evidence="12">ATP synthase subunit b</fullName>
    </recommendedName>
    <alternativeName>
        <fullName evidence="12">ATP synthase F(0) sector subunit b</fullName>
    </alternativeName>
    <alternativeName>
        <fullName evidence="12">ATPase subunit I</fullName>
    </alternativeName>
    <alternativeName>
        <fullName evidence="12">F-type ATPase subunit b</fullName>
        <shortName evidence="12">F-ATPase subunit b</shortName>
    </alternativeName>
</protein>
<evidence type="ECO:0000313" key="15">
    <source>
        <dbReference type="Proteomes" id="UP000178106"/>
    </source>
</evidence>
<comment type="caution">
    <text evidence="14">The sequence shown here is derived from an EMBL/GenBank/DDBJ whole genome shotgun (WGS) entry which is preliminary data.</text>
</comment>
<evidence type="ECO:0000256" key="9">
    <source>
        <dbReference type="ARBA" id="ARBA00023310"/>
    </source>
</evidence>
<comment type="function">
    <text evidence="12">Component of the F(0) channel, it forms part of the peripheral stalk, linking F(1) to F(0).</text>
</comment>
<keyword evidence="7 12" id="KW-0406">Ion transport</keyword>
<sequence>MDALIAFGVNWKLLLIQGVNFGLLLILLYRYLYKPLFALIEKRQRVIEKGLSDAASAKLEKEKVEGERDGILQASREEGGKIVDTLRKQALENEREMLHAAQEKSHAVLSEAIAKAADEREYILREAEKDITRMAVLAAEKILQGKAHNA</sequence>
<dbReference type="GO" id="GO:0045259">
    <property type="term" value="C:proton-transporting ATP synthase complex"/>
    <property type="evidence" value="ECO:0007669"/>
    <property type="project" value="UniProtKB-KW"/>
</dbReference>
<dbReference type="PANTHER" id="PTHR33445">
    <property type="entry name" value="ATP SYNTHASE SUBUNIT B', CHLOROPLASTIC"/>
    <property type="match status" value="1"/>
</dbReference>
<dbReference type="GO" id="GO:0046961">
    <property type="term" value="F:proton-transporting ATPase activity, rotational mechanism"/>
    <property type="evidence" value="ECO:0007669"/>
    <property type="project" value="TreeGrafter"/>
</dbReference>
<name>A0A1G2DX27_9BACT</name>
<organism evidence="14 15">
    <name type="scientific">Candidatus Lloydbacteria bacterium RIFOXYC12_FULL_46_25</name>
    <dbReference type="NCBI Taxonomy" id="1798670"/>
    <lineage>
        <taxon>Bacteria</taxon>
        <taxon>Candidatus Lloydiibacteriota</taxon>
    </lineage>
</organism>
<evidence type="ECO:0000256" key="2">
    <source>
        <dbReference type="ARBA" id="ARBA00022448"/>
    </source>
</evidence>
<dbReference type="Proteomes" id="UP000178106">
    <property type="component" value="Unassembled WGS sequence"/>
</dbReference>
<evidence type="ECO:0000256" key="8">
    <source>
        <dbReference type="ARBA" id="ARBA00023136"/>
    </source>
</evidence>
<evidence type="ECO:0000256" key="1">
    <source>
        <dbReference type="ARBA" id="ARBA00005513"/>
    </source>
</evidence>
<dbReference type="EMBL" id="MHLU01000112">
    <property type="protein sequence ID" value="OGZ18073.1"/>
    <property type="molecule type" value="Genomic_DNA"/>
</dbReference>
<keyword evidence="5 12" id="KW-0375">Hydrogen ion transport</keyword>
<dbReference type="InterPro" id="IPR005864">
    <property type="entry name" value="ATP_synth_F0_bsu_bac"/>
</dbReference>
<dbReference type="HAMAP" id="MF_01398">
    <property type="entry name" value="ATP_synth_b_bprime"/>
    <property type="match status" value="1"/>
</dbReference>
<accession>A0A1G2DX27</accession>
<dbReference type="AlphaFoldDB" id="A0A1G2DX27"/>
<comment type="subunit">
    <text evidence="12">F-type ATPases have 2 components, F(1) - the catalytic core - and F(0) - the membrane proton channel. F(1) has five subunits: alpha(3), beta(3), gamma(1), delta(1), epsilon(1). F(0) has three main subunits: a(1), b(2) and c(10-14). The alpha and beta chains form an alternating ring which encloses part of the gamma chain. F(1) is attached to F(0) by a central stalk formed by the gamma and epsilon chains, while a peripheral stalk is formed by the delta and b chains.</text>
</comment>
<evidence type="ECO:0000256" key="6">
    <source>
        <dbReference type="ARBA" id="ARBA00022989"/>
    </source>
</evidence>
<gene>
    <name evidence="12" type="primary">atpF</name>
    <name evidence="14" type="ORF">A2494_03315</name>
</gene>
<keyword evidence="6 12" id="KW-1133">Transmembrane helix</keyword>
<evidence type="ECO:0000256" key="4">
    <source>
        <dbReference type="ARBA" id="ARBA00022692"/>
    </source>
</evidence>
<evidence type="ECO:0000256" key="10">
    <source>
        <dbReference type="ARBA" id="ARBA00025198"/>
    </source>
</evidence>
<comment type="function">
    <text evidence="10 12">F(1)F(0) ATP synthase produces ATP from ADP in the presence of a proton or sodium gradient. F-type ATPases consist of two structural domains, F(1) containing the extramembraneous catalytic core and F(0) containing the membrane proton channel, linked together by a central stalk and a peripheral stalk. During catalysis, ATP synthesis in the catalytic domain of F(1) is coupled via a rotary mechanism of the central stalk subunits to proton translocation.</text>
</comment>
<evidence type="ECO:0000256" key="5">
    <source>
        <dbReference type="ARBA" id="ARBA00022781"/>
    </source>
</evidence>
<evidence type="ECO:0000313" key="14">
    <source>
        <dbReference type="EMBL" id="OGZ18073.1"/>
    </source>
</evidence>
<reference evidence="14 15" key="1">
    <citation type="journal article" date="2016" name="Nat. Commun.">
        <title>Thousands of microbial genomes shed light on interconnected biogeochemical processes in an aquifer system.</title>
        <authorList>
            <person name="Anantharaman K."/>
            <person name="Brown C.T."/>
            <person name="Hug L.A."/>
            <person name="Sharon I."/>
            <person name="Castelle C.J."/>
            <person name="Probst A.J."/>
            <person name="Thomas B.C."/>
            <person name="Singh A."/>
            <person name="Wilkins M.J."/>
            <person name="Karaoz U."/>
            <person name="Brodie E.L."/>
            <person name="Williams K.H."/>
            <person name="Hubbard S.S."/>
            <person name="Banfield J.F."/>
        </authorList>
    </citation>
    <scope>NUCLEOTIDE SEQUENCE [LARGE SCALE GENOMIC DNA]</scope>
</reference>
<dbReference type="GO" id="GO:0046933">
    <property type="term" value="F:proton-transporting ATP synthase activity, rotational mechanism"/>
    <property type="evidence" value="ECO:0007669"/>
    <property type="project" value="UniProtKB-UniRule"/>
</dbReference>
<keyword evidence="8 12" id="KW-0472">Membrane</keyword>
<feature type="transmembrane region" description="Helical" evidence="12">
    <location>
        <begin position="14"/>
        <end position="33"/>
    </location>
</feature>
<proteinExistence type="inferred from homology"/>
<keyword evidence="4 12" id="KW-0812">Transmembrane</keyword>
<dbReference type="Pfam" id="PF00430">
    <property type="entry name" value="ATP-synt_B"/>
    <property type="match status" value="1"/>
</dbReference>
<keyword evidence="3 12" id="KW-0138">CF(0)</keyword>
<dbReference type="InterPro" id="IPR002146">
    <property type="entry name" value="ATP_synth_b/b'su_bac/chlpt"/>
</dbReference>
<evidence type="ECO:0000256" key="3">
    <source>
        <dbReference type="ARBA" id="ARBA00022547"/>
    </source>
</evidence>
<dbReference type="PANTHER" id="PTHR33445:SF2">
    <property type="entry name" value="ATP SYNTHASE SUBUNIT B', CHLOROPLASTIC"/>
    <property type="match status" value="1"/>
</dbReference>
<evidence type="ECO:0000256" key="7">
    <source>
        <dbReference type="ARBA" id="ARBA00023065"/>
    </source>
</evidence>
<evidence type="ECO:0000256" key="12">
    <source>
        <dbReference type="HAMAP-Rule" id="MF_01398"/>
    </source>
</evidence>
<dbReference type="CDD" id="cd06503">
    <property type="entry name" value="ATP-synt_Fo_b"/>
    <property type="match status" value="1"/>
</dbReference>
<evidence type="ECO:0000256" key="11">
    <source>
        <dbReference type="ARBA" id="ARBA00037847"/>
    </source>
</evidence>
<dbReference type="Gene3D" id="6.10.250.1580">
    <property type="match status" value="1"/>
</dbReference>
<keyword evidence="12" id="KW-1003">Cell membrane</keyword>
<keyword evidence="2 12" id="KW-0813">Transport</keyword>
<evidence type="ECO:0000256" key="13">
    <source>
        <dbReference type="RuleBase" id="RU003848"/>
    </source>
</evidence>
<dbReference type="GO" id="GO:0012505">
    <property type="term" value="C:endomembrane system"/>
    <property type="evidence" value="ECO:0007669"/>
    <property type="project" value="UniProtKB-SubCell"/>
</dbReference>
<keyword evidence="9 12" id="KW-0066">ATP synthesis</keyword>
<comment type="similarity">
    <text evidence="1 12 13">Belongs to the ATPase B chain family.</text>
</comment>
<dbReference type="InterPro" id="IPR050059">
    <property type="entry name" value="ATP_synthase_B_chain"/>
</dbReference>
<dbReference type="GO" id="GO:0005886">
    <property type="term" value="C:plasma membrane"/>
    <property type="evidence" value="ECO:0007669"/>
    <property type="project" value="UniProtKB-SubCell"/>
</dbReference>